<proteinExistence type="predicted"/>
<gene>
    <name evidence="1" type="ORF">GCM10023086_60050</name>
</gene>
<dbReference type="SUPFAM" id="SSF52540">
    <property type="entry name" value="P-loop containing nucleoside triphosphate hydrolases"/>
    <property type="match status" value="1"/>
</dbReference>
<reference evidence="2" key="1">
    <citation type="journal article" date="2019" name="Int. J. Syst. Evol. Microbiol.">
        <title>The Global Catalogue of Microorganisms (GCM) 10K type strain sequencing project: providing services to taxonomists for standard genome sequencing and annotation.</title>
        <authorList>
            <consortium name="The Broad Institute Genomics Platform"/>
            <consortium name="The Broad Institute Genome Sequencing Center for Infectious Disease"/>
            <person name="Wu L."/>
            <person name="Ma J."/>
        </authorList>
    </citation>
    <scope>NUCLEOTIDE SEQUENCE [LARGE SCALE GENOMIC DNA]</scope>
    <source>
        <strain evidence="2">JCM 31290</strain>
    </source>
</reference>
<dbReference type="RefSeq" id="WP_345664840.1">
    <property type="nucleotide sequence ID" value="NZ_BAABET010000010.1"/>
</dbReference>
<dbReference type="EMBL" id="BAABET010000010">
    <property type="protein sequence ID" value="GAA4330421.1"/>
    <property type="molecule type" value="Genomic_DNA"/>
</dbReference>
<dbReference type="Proteomes" id="UP001501115">
    <property type="component" value="Unassembled WGS sequence"/>
</dbReference>
<organism evidence="1 2">
    <name type="scientific">Streptomyces venetus</name>
    <dbReference type="NCBI Taxonomy" id="1701086"/>
    <lineage>
        <taxon>Bacteria</taxon>
        <taxon>Bacillati</taxon>
        <taxon>Actinomycetota</taxon>
        <taxon>Actinomycetes</taxon>
        <taxon>Kitasatosporales</taxon>
        <taxon>Streptomycetaceae</taxon>
        <taxon>Streptomyces</taxon>
    </lineage>
</organism>
<dbReference type="Pfam" id="PF13671">
    <property type="entry name" value="AAA_33"/>
    <property type="match status" value="1"/>
</dbReference>
<dbReference type="InterPro" id="IPR027417">
    <property type="entry name" value="P-loop_NTPase"/>
</dbReference>
<accession>A0ABP8GV50</accession>
<evidence type="ECO:0000313" key="1">
    <source>
        <dbReference type="EMBL" id="GAA4330421.1"/>
    </source>
</evidence>
<dbReference type="Gene3D" id="3.40.50.300">
    <property type="entry name" value="P-loop containing nucleotide triphosphate hydrolases"/>
    <property type="match status" value="1"/>
</dbReference>
<dbReference type="PANTHER" id="PTHR37807:SF3">
    <property type="entry name" value="OS07G0160300 PROTEIN"/>
    <property type="match status" value="1"/>
</dbReference>
<keyword evidence="2" id="KW-1185">Reference proteome</keyword>
<protein>
    <submittedName>
        <fullName evidence="1">AAA family ATPase</fullName>
    </submittedName>
</protein>
<sequence length="186" mass="19366">MDTASSPDRERRAGPVLVVIGGLPATGKTTLARLLAAEVGAVHLRVDTIEQALVRSGLARHPVGPAGYVVGYALAEEHLRQGLTVIAESVNPLAVTREAWRGAAARAGVACVEVEVVCSDPVEHRLGATSRSADIPGLPLPGWQQILDREYEPWDRDRVVVDTAGQAPEASSALLLGAVSSAAAGE</sequence>
<dbReference type="PANTHER" id="PTHR37807">
    <property type="entry name" value="OS07G0160300 PROTEIN"/>
    <property type="match status" value="1"/>
</dbReference>
<evidence type="ECO:0000313" key="2">
    <source>
        <dbReference type="Proteomes" id="UP001501115"/>
    </source>
</evidence>
<comment type="caution">
    <text evidence="1">The sequence shown here is derived from an EMBL/GenBank/DDBJ whole genome shotgun (WGS) entry which is preliminary data.</text>
</comment>
<name>A0ABP8GV50_9ACTN</name>